<dbReference type="Proteomes" id="UP000776629">
    <property type="component" value="Unassembled WGS sequence"/>
</dbReference>
<evidence type="ECO:0000256" key="11">
    <source>
        <dbReference type="HAMAP-Rule" id="MF_00354"/>
    </source>
</evidence>
<dbReference type="SUPFAM" id="SSF51395">
    <property type="entry name" value="FMN-linked oxidoreductases"/>
    <property type="match status" value="1"/>
</dbReference>
<dbReference type="PIRSF" id="PIRSF003314">
    <property type="entry name" value="IPP_isomerase"/>
    <property type="match status" value="1"/>
</dbReference>
<dbReference type="RefSeq" id="WP_204776920.1">
    <property type="nucleotide sequence ID" value="NZ_JACJJQ010000041.1"/>
</dbReference>
<dbReference type="EC" id="5.3.3.2" evidence="11"/>
<keyword evidence="5 11" id="KW-0479">Metal-binding</keyword>
<dbReference type="PANTHER" id="PTHR43665:SF1">
    <property type="entry name" value="ISOPENTENYL-DIPHOSPHATE DELTA-ISOMERASE"/>
    <property type="match status" value="1"/>
</dbReference>
<feature type="binding site" evidence="11">
    <location>
        <position position="186"/>
    </location>
    <ligand>
        <name>FMN</name>
        <dbReference type="ChEBI" id="CHEBI:58210"/>
    </ligand>
</feature>
<comment type="caution">
    <text evidence="13">The sequence shown here is derived from an EMBL/GenBank/DDBJ whole genome shotgun (WGS) entry which is preliminary data.</text>
</comment>
<comment type="caution">
    <text evidence="11">Lacks conserved residue(s) required for the propagation of feature annotation.</text>
</comment>
<dbReference type="EMBL" id="JACJJQ010000041">
    <property type="protein sequence ID" value="MBM6754659.1"/>
    <property type="molecule type" value="Genomic_DNA"/>
</dbReference>
<feature type="binding site" evidence="11">
    <location>
        <position position="125"/>
    </location>
    <ligand>
        <name>FMN</name>
        <dbReference type="ChEBI" id="CHEBI:58210"/>
    </ligand>
</feature>
<evidence type="ECO:0000256" key="4">
    <source>
        <dbReference type="ARBA" id="ARBA00022643"/>
    </source>
</evidence>
<keyword evidence="8 11" id="KW-0414">Isoprene biosynthesis</keyword>
<reference evidence="13 14" key="1">
    <citation type="journal article" date="2021" name="Sci. Rep.">
        <title>The distribution of antibiotic resistance genes in chicken gut microbiota commensals.</title>
        <authorList>
            <person name="Juricova H."/>
            <person name="Matiasovicova J."/>
            <person name="Kubasova T."/>
            <person name="Cejkova D."/>
            <person name="Rychlik I."/>
        </authorList>
    </citation>
    <scope>NUCLEOTIDE SEQUENCE [LARGE SCALE GENOMIC DNA]</scope>
    <source>
        <strain evidence="13 14">An810</strain>
    </source>
</reference>
<evidence type="ECO:0000256" key="6">
    <source>
        <dbReference type="ARBA" id="ARBA00022842"/>
    </source>
</evidence>
<evidence type="ECO:0000256" key="10">
    <source>
        <dbReference type="ARBA" id="ARBA00025810"/>
    </source>
</evidence>
<comment type="subunit">
    <text evidence="10 11">Homooctamer. Dimer of tetramers.</text>
</comment>
<accession>A0ABS2EQD1</accession>
<comment type="similarity">
    <text evidence="11">Belongs to the IPP isomerase type 2 family.</text>
</comment>
<dbReference type="InterPro" id="IPR011179">
    <property type="entry name" value="IPdP_isomerase"/>
</dbReference>
<evidence type="ECO:0000256" key="2">
    <source>
        <dbReference type="ARBA" id="ARBA00022490"/>
    </source>
</evidence>
<evidence type="ECO:0000313" key="13">
    <source>
        <dbReference type="EMBL" id="MBM6754659.1"/>
    </source>
</evidence>
<dbReference type="GO" id="GO:0004452">
    <property type="term" value="F:isopentenyl-diphosphate delta-isomerase activity"/>
    <property type="evidence" value="ECO:0007669"/>
    <property type="project" value="UniProtKB-EC"/>
</dbReference>
<evidence type="ECO:0000256" key="3">
    <source>
        <dbReference type="ARBA" id="ARBA00022630"/>
    </source>
</evidence>
<proteinExistence type="inferred from homology"/>
<dbReference type="InterPro" id="IPR000262">
    <property type="entry name" value="FMN-dep_DH"/>
</dbReference>
<feature type="binding site" evidence="11">
    <location>
        <position position="211"/>
    </location>
    <ligand>
        <name>FMN</name>
        <dbReference type="ChEBI" id="CHEBI:58210"/>
    </ligand>
</feature>
<feature type="binding site" evidence="11">
    <location>
        <position position="216"/>
    </location>
    <ligand>
        <name>FMN</name>
        <dbReference type="ChEBI" id="CHEBI:58210"/>
    </ligand>
</feature>
<evidence type="ECO:0000256" key="8">
    <source>
        <dbReference type="ARBA" id="ARBA00023229"/>
    </source>
</evidence>
<feature type="binding site" evidence="11">
    <location>
        <begin position="8"/>
        <end position="9"/>
    </location>
    <ligand>
        <name>substrate</name>
    </ligand>
</feature>
<evidence type="ECO:0000256" key="5">
    <source>
        <dbReference type="ARBA" id="ARBA00022723"/>
    </source>
</evidence>
<dbReference type="Gene3D" id="3.20.20.70">
    <property type="entry name" value="Aldolase class I"/>
    <property type="match status" value="1"/>
</dbReference>
<name>A0ABS2EQD1_9LACO</name>
<keyword evidence="6 11" id="KW-0460">Magnesium</keyword>
<feature type="binding site" evidence="11">
    <location>
        <position position="96"/>
    </location>
    <ligand>
        <name>FMN</name>
        <dbReference type="ChEBI" id="CHEBI:58210"/>
    </ligand>
</feature>
<comment type="cofactor">
    <cofactor evidence="1 11">
        <name>FMN</name>
        <dbReference type="ChEBI" id="CHEBI:58210"/>
    </cofactor>
</comment>
<comment type="subcellular location">
    <subcellularLocation>
        <location evidence="11">Cytoplasm</location>
    </subcellularLocation>
</comment>
<comment type="function">
    <text evidence="11">Involved in the biosynthesis of isoprenoids. Catalyzes the 1,3-allylic rearrangement of the homoallylic substrate isopentenyl (IPP) to its allylic isomer, dimethylallyl diphosphate (DMAPP).</text>
</comment>
<dbReference type="HAMAP" id="MF_00354">
    <property type="entry name" value="Idi_2"/>
    <property type="match status" value="1"/>
</dbReference>
<feature type="binding site" evidence="11">
    <location>
        <begin position="283"/>
        <end position="284"/>
    </location>
    <ligand>
        <name>FMN</name>
        <dbReference type="ChEBI" id="CHEBI:58210"/>
    </ligand>
</feature>
<dbReference type="Pfam" id="PF01070">
    <property type="entry name" value="FMN_dh"/>
    <property type="match status" value="1"/>
</dbReference>
<protein>
    <recommendedName>
        <fullName evidence="11">Isopentenyl-diphosphate delta-isomerase</fullName>
        <shortName evidence="11">IPP isomerase</shortName>
        <ecNumber evidence="11">5.3.3.2</ecNumber>
    </recommendedName>
    <alternativeName>
        <fullName evidence="11">Isopentenyl diphosphate:dimethylallyl diphosphate isomerase</fullName>
    </alternativeName>
    <alternativeName>
        <fullName evidence="11">Isopentenyl pyrophosphate isomerase</fullName>
    </alternativeName>
    <alternativeName>
        <fullName evidence="11">Type 2 isopentenyl diphosphate isomerase</fullName>
        <shortName evidence="11">IDI-2</shortName>
    </alternativeName>
</protein>
<evidence type="ECO:0000256" key="1">
    <source>
        <dbReference type="ARBA" id="ARBA00001917"/>
    </source>
</evidence>
<keyword evidence="9 11" id="KW-0413">Isomerase</keyword>
<keyword evidence="2 11" id="KW-0963">Cytoplasm</keyword>
<keyword evidence="4 11" id="KW-0288">FMN</keyword>
<evidence type="ECO:0000259" key="12">
    <source>
        <dbReference type="Pfam" id="PF01070"/>
    </source>
</evidence>
<comment type="cofactor">
    <cofactor evidence="11">
        <name>NADPH</name>
        <dbReference type="ChEBI" id="CHEBI:57783"/>
    </cofactor>
</comment>
<dbReference type="PANTHER" id="PTHR43665">
    <property type="entry name" value="ISOPENTENYL-DIPHOSPHATE DELTA-ISOMERASE"/>
    <property type="match status" value="1"/>
</dbReference>
<feature type="binding site" evidence="11">
    <location>
        <begin position="66"/>
        <end position="68"/>
    </location>
    <ligand>
        <name>FMN</name>
        <dbReference type="ChEBI" id="CHEBI:58210"/>
    </ligand>
</feature>
<evidence type="ECO:0000256" key="7">
    <source>
        <dbReference type="ARBA" id="ARBA00022857"/>
    </source>
</evidence>
<feature type="binding site" evidence="11">
    <location>
        <position position="155"/>
    </location>
    <ligand>
        <name>substrate</name>
    </ligand>
</feature>
<gene>
    <name evidence="11" type="primary">fni</name>
    <name evidence="13" type="ORF">H5993_07805</name>
</gene>
<organism evidence="13 14">
    <name type="scientific">Limosilactobacillus alvi</name>
    <dbReference type="NCBI Taxonomy" id="990412"/>
    <lineage>
        <taxon>Bacteria</taxon>
        <taxon>Bacillati</taxon>
        <taxon>Bacillota</taxon>
        <taxon>Bacilli</taxon>
        <taxon>Lactobacillales</taxon>
        <taxon>Lactobacillaceae</taxon>
        <taxon>Limosilactobacillus</taxon>
    </lineage>
</organism>
<feature type="binding site" evidence="11">
    <location>
        <position position="156"/>
    </location>
    <ligand>
        <name>Mg(2+)</name>
        <dbReference type="ChEBI" id="CHEBI:18420"/>
    </ligand>
</feature>
<keyword evidence="7 11" id="KW-0521">NADP</keyword>
<dbReference type="InterPro" id="IPR013785">
    <property type="entry name" value="Aldolase_TIM"/>
</dbReference>
<dbReference type="CDD" id="cd02811">
    <property type="entry name" value="IDI-2_FMN"/>
    <property type="match status" value="1"/>
</dbReference>
<evidence type="ECO:0000256" key="9">
    <source>
        <dbReference type="ARBA" id="ARBA00023235"/>
    </source>
</evidence>
<feature type="domain" description="FMN-dependent dehydrogenase" evidence="12">
    <location>
        <begin position="150"/>
        <end position="326"/>
    </location>
</feature>
<comment type="cofactor">
    <cofactor evidence="11">
        <name>Mg(2+)</name>
        <dbReference type="ChEBI" id="CHEBI:18420"/>
    </cofactor>
</comment>
<evidence type="ECO:0000313" key="14">
    <source>
        <dbReference type="Proteomes" id="UP000776629"/>
    </source>
</evidence>
<comment type="catalytic activity">
    <reaction evidence="11">
        <text>isopentenyl diphosphate = dimethylallyl diphosphate</text>
        <dbReference type="Rhea" id="RHEA:23284"/>
        <dbReference type="ChEBI" id="CHEBI:57623"/>
        <dbReference type="ChEBI" id="CHEBI:128769"/>
        <dbReference type="EC" id="5.3.3.2"/>
    </reaction>
</comment>
<sequence>MESLQAHRKVEHLSLAEKLYSVSHQSHPFDNVRLVPTGLPETIVKDVNLTTKLGPLSLAVPFYIEAMTGGSQQSTKINRTLARLAAKHHLAMATGSMSIIFKDPAAEASFTCLRKENPHGLIFANLGAGANLKQAQAAVKLINADALEIHLNAAQETVMAEGDRKFKWQANLKEIITNLDVPVIIKEVGFGMSAQTIADLAQLGAQIVNVSGRGGTNFAMIEDRRNHEDDFTDLYDFGLTTPESLLEAQLLTKRPTIIASGGITSPIDVVKALAMRASAVGVAGYFLHELIQNQEAGLDRAIDHWVREIKRLYALLGCQSTADWQRVKTILSPELVGYLAQRKLQSK</sequence>
<keyword evidence="14" id="KW-1185">Reference proteome</keyword>
<dbReference type="NCBIfam" id="TIGR02151">
    <property type="entry name" value="IPP_isom_2"/>
    <property type="match status" value="1"/>
</dbReference>
<keyword evidence="3 11" id="KW-0285">Flavoprotein</keyword>